<organism evidence="1 2">
    <name type="scientific">Serendipita vermifera MAFF 305830</name>
    <dbReference type="NCBI Taxonomy" id="933852"/>
    <lineage>
        <taxon>Eukaryota</taxon>
        <taxon>Fungi</taxon>
        <taxon>Dikarya</taxon>
        <taxon>Basidiomycota</taxon>
        <taxon>Agaricomycotina</taxon>
        <taxon>Agaricomycetes</taxon>
        <taxon>Sebacinales</taxon>
        <taxon>Serendipitaceae</taxon>
        <taxon>Serendipita</taxon>
    </lineage>
</organism>
<protein>
    <submittedName>
        <fullName evidence="1">Uncharacterized protein</fullName>
    </submittedName>
</protein>
<gene>
    <name evidence="1" type="ORF">M408DRAFT_221200</name>
</gene>
<dbReference type="OrthoDB" id="3358904at2759"/>
<accession>A0A0C3B105</accession>
<evidence type="ECO:0000313" key="1">
    <source>
        <dbReference type="EMBL" id="KIM25186.1"/>
    </source>
</evidence>
<reference evidence="1 2" key="1">
    <citation type="submission" date="2014-04" db="EMBL/GenBank/DDBJ databases">
        <authorList>
            <consortium name="DOE Joint Genome Institute"/>
            <person name="Kuo A."/>
            <person name="Zuccaro A."/>
            <person name="Kohler A."/>
            <person name="Nagy L.G."/>
            <person name="Floudas D."/>
            <person name="Copeland A."/>
            <person name="Barry K.W."/>
            <person name="Cichocki N."/>
            <person name="Veneault-Fourrey C."/>
            <person name="LaButti K."/>
            <person name="Lindquist E.A."/>
            <person name="Lipzen A."/>
            <person name="Lundell T."/>
            <person name="Morin E."/>
            <person name="Murat C."/>
            <person name="Sun H."/>
            <person name="Tunlid A."/>
            <person name="Henrissat B."/>
            <person name="Grigoriev I.V."/>
            <person name="Hibbett D.S."/>
            <person name="Martin F."/>
            <person name="Nordberg H.P."/>
            <person name="Cantor M.N."/>
            <person name="Hua S.X."/>
        </authorList>
    </citation>
    <scope>NUCLEOTIDE SEQUENCE [LARGE SCALE GENOMIC DNA]</scope>
    <source>
        <strain evidence="1 2">MAFF 305830</strain>
    </source>
</reference>
<name>A0A0C3B105_SERVB</name>
<dbReference type="STRING" id="933852.A0A0C3B105"/>
<dbReference type="AlphaFoldDB" id="A0A0C3B105"/>
<evidence type="ECO:0000313" key="2">
    <source>
        <dbReference type="Proteomes" id="UP000054097"/>
    </source>
</evidence>
<reference evidence="2" key="2">
    <citation type="submission" date="2015-01" db="EMBL/GenBank/DDBJ databases">
        <title>Evolutionary Origins and Diversification of the Mycorrhizal Mutualists.</title>
        <authorList>
            <consortium name="DOE Joint Genome Institute"/>
            <consortium name="Mycorrhizal Genomics Consortium"/>
            <person name="Kohler A."/>
            <person name="Kuo A."/>
            <person name="Nagy L.G."/>
            <person name="Floudas D."/>
            <person name="Copeland A."/>
            <person name="Barry K.W."/>
            <person name="Cichocki N."/>
            <person name="Veneault-Fourrey C."/>
            <person name="LaButti K."/>
            <person name="Lindquist E.A."/>
            <person name="Lipzen A."/>
            <person name="Lundell T."/>
            <person name="Morin E."/>
            <person name="Murat C."/>
            <person name="Riley R."/>
            <person name="Ohm R."/>
            <person name="Sun H."/>
            <person name="Tunlid A."/>
            <person name="Henrissat B."/>
            <person name="Grigoriev I.V."/>
            <person name="Hibbett D.S."/>
            <person name="Martin F."/>
        </authorList>
    </citation>
    <scope>NUCLEOTIDE SEQUENCE [LARGE SCALE GENOMIC DNA]</scope>
    <source>
        <strain evidence="2">MAFF 305830</strain>
    </source>
</reference>
<proteinExistence type="predicted"/>
<dbReference type="HOGENOM" id="CLU_124552_1_0_1"/>
<dbReference type="EMBL" id="KN824316">
    <property type="protein sequence ID" value="KIM25186.1"/>
    <property type="molecule type" value="Genomic_DNA"/>
</dbReference>
<keyword evidence="2" id="KW-1185">Reference proteome</keyword>
<dbReference type="Proteomes" id="UP000054097">
    <property type="component" value="Unassembled WGS sequence"/>
</dbReference>
<sequence length="137" mass="15640">MDYNLFVLKWWSQLDTPIDQSQETLRAYISASASFLILDSTHKVSPETGLAQWVLGFNRIMDLVASIHATSLEYETVACISRALSECWCTSDTLDTAGKEYTQDHIKIITARLRKLLDDPDSPNPTFKNQRIHLNFM</sequence>